<name>C7LTK7_DESBD</name>
<dbReference type="OrthoDB" id="5471662at2"/>
<dbReference type="RefSeq" id="WP_015774862.1">
    <property type="nucleotide sequence ID" value="NC_013173.1"/>
</dbReference>
<dbReference type="HOGENOM" id="CLU_2259196_0_0_7"/>
<evidence type="ECO:0000313" key="3">
    <source>
        <dbReference type="Proteomes" id="UP000002216"/>
    </source>
</evidence>
<dbReference type="NCBIfam" id="TIGR04354">
    <property type="entry name" value="amphi-Trp"/>
    <property type="match status" value="1"/>
</dbReference>
<dbReference type="Proteomes" id="UP000002216">
    <property type="component" value="Chromosome"/>
</dbReference>
<evidence type="ECO:0000259" key="1">
    <source>
        <dbReference type="Pfam" id="PF20068"/>
    </source>
</evidence>
<dbReference type="AlphaFoldDB" id="C7LTK7"/>
<dbReference type="eggNOG" id="ENOG502ZTPH">
    <property type="taxonomic scope" value="Bacteria"/>
</dbReference>
<evidence type="ECO:0000313" key="2">
    <source>
        <dbReference type="EMBL" id="ACU90773.1"/>
    </source>
</evidence>
<dbReference type="InterPro" id="IPR027598">
    <property type="entry name" value="Amphi-Trp_dom"/>
</dbReference>
<proteinExistence type="predicted"/>
<protein>
    <recommendedName>
        <fullName evidence="1">Amphi-Trp domain-containing protein</fullName>
    </recommendedName>
</protein>
<dbReference type="STRING" id="525897.Dbac_2697"/>
<sequence length="103" mass="11563">MGKDKLKSRNIMTRDDLVAYLETVLAGLRQGTLILDNEERPLILRPSDSIEAELEIKQKSDKEKLELKLSWVPNKMQPLTPVATQLEAPVLPSSPLGDEAKKK</sequence>
<feature type="domain" description="Amphi-Trp" evidence="1">
    <location>
        <begin position="5"/>
        <end position="75"/>
    </location>
</feature>
<accession>C7LTK7</accession>
<reference evidence="2 3" key="1">
    <citation type="journal article" date="2009" name="Stand. Genomic Sci.">
        <title>Complete genome sequence of Desulfomicrobium baculatum type strain (X).</title>
        <authorList>
            <person name="Copeland A."/>
            <person name="Spring S."/>
            <person name="Goker M."/>
            <person name="Schneider S."/>
            <person name="Lapidus A."/>
            <person name="Del Rio T.G."/>
            <person name="Tice H."/>
            <person name="Cheng J.F."/>
            <person name="Chen F."/>
            <person name="Nolan M."/>
            <person name="Bruce D."/>
            <person name="Goodwin L."/>
            <person name="Pitluck S."/>
            <person name="Ivanova N."/>
            <person name="Mavrommatis K."/>
            <person name="Ovchinnikova G."/>
            <person name="Pati A."/>
            <person name="Chen A."/>
            <person name="Palaniappan K."/>
            <person name="Land M."/>
            <person name="Hauser L."/>
            <person name="Chang Y.J."/>
            <person name="Jeffries C.C."/>
            <person name="Meincke L."/>
            <person name="Sims D."/>
            <person name="Brettin T."/>
            <person name="Detter J.C."/>
            <person name="Han C."/>
            <person name="Chain P."/>
            <person name="Bristow J."/>
            <person name="Eisen J.A."/>
            <person name="Markowitz V."/>
            <person name="Hugenholtz P."/>
            <person name="Kyrpides N.C."/>
            <person name="Klenk H.P."/>
            <person name="Lucas S."/>
        </authorList>
    </citation>
    <scope>NUCLEOTIDE SEQUENCE [LARGE SCALE GENOMIC DNA]</scope>
    <source>
        <strain evidence="3">DSM 4028 / VKM B-1378 / X</strain>
    </source>
</reference>
<dbReference type="KEGG" id="dba:Dbac_2697"/>
<keyword evidence="3" id="KW-1185">Reference proteome</keyword>
<dbReference type="Pfam" id="PF20068">
    <property type="entry name" value="Amphi-Trp"/>
    <property type="match status" value="1"/>
</dbReference>
<dbReference type="EMBL" id="CP001629">
    <property type="protein sequence ID" value="ACU90773.1"/>
    <property type="molecule type" value="Genomic_DNA"/>
</dbReference>
<organism evidence="2 3">
    <name type="scientific">Desulfomicrobium baculatum (strain DSM 4028 / VKM B-1378 / X)</name>
    <name type="common">Desulfovibrio baculatus</name>
    <dbReference type="NCBI Taxonomy" id="525897"/>
    <lineage>
        <taxon>Bacteria</taxon>
        <taxon>Pseudomonadati</taxon>
        <taxon>Thermodesulfobacteriota</taxon>
        <taxon>Desulfovibrionia</taxon>
        <taxon>Desulfovibrionales</taxon>
        <taxon>Desulfomicrobiaceae</taxon>
        <taxon>Desulfomicrobium</taxon>
    </lineage>
</organism>
<gene>
    <name evidence="2" type="ordered locus">Dbac_2697</name>
</gene>